<dbReference type="AlphaFoldDB" id="A0A2P2N9Q9"/>
<evidence type="ECO:0000313" key="2">
    <source>
        <dbReference type="EMBL" id="MBX39209.1"/>
    </source>
</evidence>
<accession>A0A2P2N9Q9</accession>
<dbReference type="PANTHER" id="PTHR35704:SF1">
    <property type="entry name" value="OS02G0254600 PROTEIN"/>
    <property type="match status" value="1"/>
</dbReference>
<evidence type="ECO:0000256" key="1">
    <source>
        <dbReference type="SAM" id="MobiDB-lite"/>
    </source>
</evidence>
<feature type="compositionally biased region" description="Basic and acidic residues" evidence="1">
    <location>
        <begin position="12"/>
        <end position="22"/>
    </location>
</feature>
<proteinExistence type="predicted"/>
<reference evidence="2" key="1">
    <citation type="submission" date="2018-02" db="EMBL/GenBank/DDBJ databases">
        <title>Rhizophora mucronata_Transcriptome.</title>
        <authorList>
            <person name="Meera S.P."/>
            <person name="Sreeshan A."/>
            <person name="Augustine A."/>
        </authorList>
    </citation>
    <scope>NUCLEOTIDE SEQUENCE</scope>
    <source>
        <tissue evidence="2">Leaf</tissue>
    </source>
</reference>
<feature type="compositionally biased region" description="Polar residues" evidence="1">
    <location>
        <begin position="1"/>
        <end position="10"/>
    </location>
</feature>
<dbReference type="EMBL" id="GGEC01058725">
    <property type="protein sequence ID" value="MBX39209.1"/>
    <property type="molecule type" value="Transcribed_RNA"/>
</dbReference>
<name>A0A2P2N9Q9_RHIMU</name>
<organism evidence="2">
    <name type="scientific">Rhizophora mucronata</name>
    <name type="common">Asiatic mangrove</name>
    <dbReference type="NCBI Taxonomy" id="61149"/>
    <lineage>
        <taxon>Eukaryota</taxon>
        <taxon>Viridiplantae</taxon>
        <taxon>Streptophyta</taxon>
        <taxon>Embryophyta</taxon>
        <taxon>Tracheophyta</taxon>
        <taxon>Spermatophyta</taxon>
        <taxon>Magnoliopsida</taxon>
        <taxon>eudicotyledons</taxon>
        <taxon>Gunneridae</taxon>
        <taxon>Pentapetalae</taxon>
        <taxon>rosids</taxon>
        <taxon>fabids</taxon>
        <taxon>Malpighiales</taxon>
        <taxon>Rhizophoraceae</taxon>
        <taxon>Rhizophora</taxon>
    </lineage>
</organism>
<sequence>MGNCMRPSTQRRNKDADMEAQRPEVIRKENGDFKKCGVKIKIVLTKEELEFLTLRLQVNGEKKIDDVLREIEEWREKGKVWKPSLESIAEIPEGLEVER</sequence>
<protein>
    <submittedName>
        <fullName evidence="2">Uncharacterized protein</fullName>
    </submittedName>
</protein>
<dbReference type="PANTHER" id="PTHR35704">
    <property type="entry name" value="OS02G0254600 PROTEIN"/>
    <property type="match status" value="1"/>
</dbReference>
<feature type="region of interest" description="Disordered" evidence="1">
    <location>
        <begin position="1"/>
        <end position="22"/>
    </location>
</feature>